<evidence type="ECO:0000256" key="1">
    <source>
        <dbReference type="SAM" id="MobiDB-lite"/>
    </source>
</evidence>
<dbReference type="EMBL" id="JACBKZ010000007">
    <property type="protein sequence ID" value="KAF5946181.1"/>
    <property type="molecule type" value="Genomic_DNA"/>
</dbReference>
<feature type="compositionally biased region" description="Low complexity" evidence="1">
    <location>
        <begin position="44"/>
        <end position="55"/>
    </location>
</feature>
<sequence>MLGLVPPASPPAASSVLTTPKPPPKGSLRSCPINRVAAAAATTMTRRRTTSCMTTAPPPPPPALASPVEDPPLLGLVPRSYLCRPDQIRWPNYEFYRTTTSIIDSFNIGMAISAQYCRTASICLLRLT</sequence>
<evidence type="ECO:0000313" key="3">
    <source>
        <dbReference type="Proteomes" id="UP000593564"/>
    </source>
</evidence>
<reference evidence="2 3" key="2">
    <citation type="submission" date="2020-07" db="EMBL/GenBank/DDBJ databases">
        <title>Genome assembly of wild tea tree DASZ reveals pedigree and selection history of tea varieties.</title>
        <authorList>
            <person name="Zhang W."/>
        </authorList>
    </citation>
    <scope>NUCLEOTIDE SEQUENCE [LARGE SCALE GENOMIC DNA]</scope>
    <source>
        <strain evidence="3">cv. G240</strain>
        <tissue evidence="2">Leaf</tissue>
    </source>
</reference>
<feature type="region of interest" description="Disordered" evidence="1">
    <location>
        <begin position="1"/>
        <end position="29"/>
    </location>
</feature>
<evidence type="ECO:0000313" key="2">
    <source>
        <dbReference type="EMBL" id="KAF5946181.1"/>
    </source>
</evidence>
<organism evidence="2 3">
    <name type="scientific">Camellia sinensis</name>
    <name type="common">Tea plant</name>
    <name type="synonym">Thea sinensis</name>
    <dbReference type="NCBI Taxonomy" id="4442"/>
    <lineage>
        <taxon>Eukaryota</taxon>
        <taxon>Viridiplantae</taxon>
        <taxon>Streptophyta</taxon>
        <taxon>Embryophyta</taxon>
        <taxon>Tracheophyta</taxon>
        <taxon>Spermatophyta</taxon>
        <taxon>Magnoliopsida</taxon>
        <taxon>eudicotyledons</taxon>
        <taxon>Gunneridae</taxon>
        <taxon>Pentapetalae</taxon>
        <taxon>asterids</taxon>
        <taxon>Ericales</taxon>
        <taxon>Theaceae</taxon>
        <taxon>Camellia</taxon>
    </lineage>
</organism>
<proteinExistence type="predicted"/>
<feature type="region of interest" description="Disordered" evidence="1">
    <location>
        <begin position="44"/>
        <end position="68"/>
    </location>
</feature>
<gene>
    <name evidence="2" type="ORF">HYC85_016409</name>
</gene>
<accession>A0A7J7H1V6</accession>
<protein>
    <submittedName>
        <fullName evidence="2">Uncharacterized protein</fullName>
    </submittedName>
</protein>
<keyword evidence="3" id="KW-1185">Reference proteome</keyword>
<dbReference type="AlphaFoldDB" id="A0A7J7H1V6"/>
<reference evidence="3" key="1">
    <citation type="journal article" date="2020" name="Nat. Commun.">
        <title>Genome assembly of wild tea tree DASZ reveals pedigree and selection history of tea varieties.</title>
        <authorList>
            <person name="Zhang W."/>
            <person name="Zhang Y."/>
            <person name="Qiu H."/>
            <person name="Guo Y."/>
            <person name="Wan H."/>
            <person name="Zhang X."/>
            <person name="Scossa F."/>
            <person name="Alseekh S."/>
            <person name="Zhang Q."/>
            <person name="Wang P."/>
            <person name="Xu L."/>
            <person name="Schmidt M.H."/>
            <person name="Jia X."/>
            <person name="Li D."/>
            <person name="Zhu A."/>
            <person name="Guo F."/>
            <person name="Chen W."/>
            <person name="Ni D."/>
            <person name="Usadel B."/>
            <person name="Fernie A.R."/>
            <person name="Wen W."/>
        </authorList>
    </citation>
    <scope>NUCLEOTIDE SEQUENCE [LARGE SCALE GENOMIC DNA]</scope>
    <source>
        <strain evidence="3">cv. G240</strain>
    </source>
</reference>
<name>A0A7J7H1V6_CAMSI</name>
<dbReference type="Proteomes" id="UP000593564">
    <property type="component" value="Unassembled WGS sequence"/>
</dbReference>
<comment type="caution">
    <text evidence="2">The sequence shown here is derived from an EMBL/GenBank/DDBJ whole genome shotgun (WGS) entry which is preliminary data.</text>
</comment>